<sequence length="95" mass="11125">MTEQNLIFDTPAHEQSPEQRRFYAYTEIAYTVVDFGAAFCFIVGSIFFFFESLMIPGTWLFLIGSVLFAAKPSIRLWRELKLLRMGDYKELAQRK</sequence>
<evidence type="ECO:0000313" key="4">
    <source>
        <dbReference type="Proteomes" id="UP000027471"/>
    </source>
</evidence>
<evidence type="ECO:0000256" key="1">
    <source>
        <dbReference type="SAM" id="Phobius"/>
    </source>
</evidence>
<feature type="domain" description="YrhK" evidence="2">
    <location>
        <begin position="27"/>
        <end position="79"/>
    </location>
</feature>
<keyword evidence="4" id="KW-1185">Reference proteome</keyword>
<dbReference type="eggNOG" id="ENOG5032ZWE">
    <property type="taxonomic scope" value="Bacteria"/>
</dbReference>
<keyword evidence="1" id="KW-0812">Transmembrane</keyword>
<dbReference type="RefSeq" id="WP_051697264.1">
    <property type="nucleotide sequence ID" value="NZ_AUNB01000040.1"/>
</dbReference>
<dbReference type="OrthoDB" id="5862062at2"/>
<feature type="transmembrane region" description="Helical" evidence="1">
    <location>
        <begin position="56"/>
        <end position="74"/>
    </location>
</feature>
<accession>A0A074JII5</accession>
<dbReference type="InterPro" id="IPR025424">
    <property type="entry name" value="YrhK_domain"/>
</dbReference>
<dbReference type="STRING" id="1353528.DT23_05060"/>
<gene>
    <name evidence="3" type="ORF">DT23_05060</name>
</gene>
<keyword evidence="1" id="KW-0472">Membrane</keyword>
<feature type="transmembrane region" description="Helical" evidence="1">
    <location>
        <begin position="28"/>
        <end position="50"/>
    </location>
</feature>
<evidence type="ECO:0000259" key="2">
    <source>
        <dbReference type="Pfam" id="PF14145"/>
    </source>
</evidence>
<proteinExistence type="predicted"/>
<dbReference type="Pfam" id="PF14145">
    <property type="entry name" value="YrhK"/>
    <property type="match status" value="1"/>
</dbReference>
<dbReference type="EMBL" id="AUNB01000040">
    <property type="protein sequence ID" value="KEO57441.1"/>
    <property type="molecule type" value="Genomic_DNA"/>
</dbReference>
<comment type="caution">
    <text evidence="3">The sequence shown here is derived from an EMBL/GenBank/DDBJ whole genome shotgun (WGS) entry which is preliminary data.</text>
</comment>
<name>A0A074JII5_9RHOB</name>
<protein>
    <recommendedName>
        <fullName evidence="2">YrhK domain-containing protein</fullName>
    </recommendedName>
</protein>
<evidence type="ECO:0000313" key="3">
    <source>
        <dbReference type="EMBL" id="KEO57441.1"/>
    </source>
</evidence>
<dbReference type="Proteomes" id="UP000027471">
    <property type="component" value="Unassembled WGS sequence"/>
</dbReference>
<dbReference type="AlphaFoldDB" id="A0A074JII5"/>
<keyword evidence="1" id="KW-1133">Transmembrane helix</keyword>
<reference evidence="3 4" key="1">
    <citation type="journal article" date="2015" name="Antonie Van Leeuwenhoek">
        <title>Thioclava indica sp. nov., isolated from surface seawater of the Indian Ocean.</title>
        <authorList>
            <person name="Liu Y."/>
            <person name="Lai Q."/>
            <person name="Du J."/>
            <person name="Xu H."/>
            <person name="Jiang L."/>
            <person name="Shao Z."/>
        </authorList>
    </citation>
    <scope>NUCLEOTIDE SEQUENCE [LARGE SCALE GENOMIC DNA]</scope>
    <source>
        <strain evidence="3 4">DT23-4</strain>
    </source>
</reference>
<organism evidence="3 4">
    <name type="scientific">Thioclava indica</name>
    <dbReference type="NCBI Taxonomy" id="1353528"/>
    <lineage>
        <taxon>Bacteria</taxon>
        <taxon>Pseudomonadati</taxon>
        <taxon>Pseudomonadota</taxon>
        <taxon>Alphaproteobacteria</taxon>
        <taxon>Rhodobacterales</taxon>
        <taxon>Paracoccaceae</taxon>
        <taxon>Thioclava</taxon>
    </lineage>
</organism>